<evidence type="ECO:0000313" key="2">
    <source>
        <dbReference type="Proteomes" id="UP000294360"/>
    </source>
</evidence>
<dbReference type="Proteomes" id="UP000294360">
    <property type="component" value="Chromosome"/>
</dbReference>
<sequence length="94" mass="10053">MRLMPGPAARDGATCIHQKDETHLGSAVAGRASRGAISRFTAHAARGPSAEHDIGIEPQASRNIPMALCATRRYRAHIAPGWNGFCVRMGSSMR</sequence>
<name>A0A4U8YZD5_METTU</name>
<dbReference type="AlphaFoldDB" id="A0A4U8YZD5"/>
<dbReference type="KEGG" id="mtun:MTUNDRAET4_0230"/>
<proteinExistence type="predicted"/>
<reference evidence="1 2" key="1">
    <citation type="submission" date="2019-03" db="EMBL/GenBank/DDBJ databases">
        <authorList>
            <person name="Kox A.R. M."/>
        </authorList>
    </citation>
    <scope>NUCLEOTIDE SEQUENCE [LARGE SCALE GENOMIC DNA]</scope>
    <source>
        <strain evidence="1">MTUNDRAET4 annotated genome</strain>
    </source>
</reference>
<accession>A0A4U8YZD5</accession>
<gene>
    <name evidence="1" type="ORF">MTUNDRAET4_0230</name>
</gene>
<organism evidence="1 2">
    <name type="scientific">Methylocella tundrae</name>
    <dbReference type="NCBI Taxonomy" id="227605"/>
    <lineage>
        <taxon>Bacteria</taxon>
        <taxon>Pseudomonadati</taxon>
        <taxon>Pseudomonadota</taxon>
        <taxon>Alphaproteobacteria</taxon>
        <taxon>Hyphomicrobiales</taxon>
        <taxon>Beijerinckiaceae</taxon>
        <taxon>Methylocella</taxon>
    </lineage>
</organism>
<dbReference type="EMBL" id="LR536450">
    <property type="protein sequence ID" value="VFU07123.1"/>
    <property type="molecule type" value="Genomic_DNA"/>
</dbReference>
<evidence type="ECO:0000313" key="1">
    <source>
        <dbReference type="EMBL" id="VFU07123.1"/>
    </source>
</evidence>
<protein>
    <submittedName>
        <fullName evidence="1">Uncharacterized protein</fullName>
    </submittedName>
</protein>